<protein>
    <submittedName>
        <fullName evidence="1">Uncharacterized protein</fullName>
    </submittedName>
</protein>
<organism evidence="1 2">
    <name type="scientific">Thelephora ganbajun</name>
    <name type="common">Ganba fungus</name>
    <dbReference type="NCBI Taxonomy" id="370292"/>
    <lineage>
        <taxon>Eukaryota</taxon>
        <taxon>Fungi</taxon>
        <taxon>Dikarya</taxon>
        <taxon>Basidiomycota</taxon>
        <taxon>Agaricomycotina</taxon>
        <taxon>Agaricomycetes</taxon>
        <taxon>Thelephorales</taxon>
        <taxon>Thelephoraceae</taxon>
        <taxon>Thelephora</taxon>
    </lineage>
</organism>
<reference evidence="1" key="1">
    <citation type="submission" date="2019-10" db="EMBL/GenBank/DDBJ databases">
        <authorList>
            <consortium name="DOE Joint Genome Institute"/>
            <person name="Kuo A."/>
            <person name="Miyauchi S."/>
            <person name="Kiss E."/>
            <person name="Drula E."/>
            <person name="Kohler A."/>
            <person name="Sanchez-Garcia M."/>
            <person name="Andreopoulos B."/>
            <person name="Barry K.W."/>
            <person name="Bonito G."/>
            <person name="Buee M."/>
            <person name="Carver A."/>
            <person name="Chen C."/>
            <person name="Cichocki N."/>
            <person name="Clum A."/>
            <person name="Culley D."/>
            <person name="Crous P.W."/>
            <person name="Fauchery L."/>
            <person name="Girlanda M."/>
            <person name="Hayes R."/>
            <person name="Keri Z."/>
            <person name="Labutti K."/>
            <person name="Lipzen A."/>
            <person name="Lombard V."/>
            <person name="Magnuson J."/>
            <person name="Maillard F."/>
            <person name="Morin E."/>
            <person name="Murat C."/>
            <person name="Nolan M."/>
            <person name="Ohm R."/>
            <person name="Pangilinan J."/>
            <person name="Pereira M."/>
            <person name="Perotto S."/>
            <person name="Peter M."/>
            <person name="Riley R."/>
            <person name="Sitrit Y."/>
            <person name="Stielow B."/>
            <person name="Szollosi G."/>
            <person name="Zifcakova L."/>
            <person name="Stursova M."/>
            <person name="Spatafora J.W."/>
            <person name="Tedersoo L."/>
            <person name="Vaario L.-M."/>
            <person name="Yamada A."/>
            <person name="Yan M."/>
            <person name="Wang P."/>
            <person name="Xu J."/>
            <person name="Bruns T."/>
            <person name="Baldrian P."/>
            <person name="Vilgalys R."/>
            <person name="Henrissat B."/>
            <person name="Grigoriev I.V."/>
            <person name="Hibbett D."/>
            <person name="Nagy L.G."/>
            <person name="Martin F.M."/>
        </authorList>
    </citation>
    <scope>NUCLEOTIDE SEQUENCE</scope>
    <source>
        <strain evidence="1">P2</strain>
    </source>
</reference>
<sequence length="176" mass="18821">MSPIYAESVRDLRSRSKARAGKSVTKRVVFVWSFRELECLSWISASLNEALEAAPKSLVVEARIYVTGSHDTSLELVTTCEKAKDPGIMVLGTEAGGNPLAHSGLQVLYGRPHIPTLLQDIIQSCSGSVSIGGKFASPYGLSQSVRRTLSSFKLAGPNAVMKGGPSVTLHVENFGM</sequence>
<evidence type="ECO:0000313" key="1">
    <source>
        <dbReference type="EMBL" id="KAF9646776.1"/>
    </source>
</evidence>
<comment type="caution">
    <text evidence="1">The sequence shown here is derived from an EMBL/GenBank/DDBJ whole genome shotgun (WGS) entry which is preliminary data.</text>
</comment>
<evidence type="ECO:0000313" key="2">
    <source>
        <dbReference type="Proteomes" id="UP000886501"/>
    </source>
</evidence>
<dbReference type="Proteomes" id="UP000886501">
    <property type="component" value="Unassembled WGS sequence"/>
</dbReference>
<name>A0ACB6ZAZ5_THEGA</name>
<gene>
    <name evidence="1" type="ORF">BDM02DRAFT_3270752</name>
</gene>
<proteinExistence type="predicted"/>
<keyword evidence="2" id="KW-1185">Reference proteome</keyword>
<accession>A0ACB6ZAZ5</accession>
<dbReference type="EMBL" id="MU118049">
    <property type="protein sequence ID" value="KAF9646776.1"/>
    <property type="molecule type" value="Genomic_DNA"/>
</dbReference>
<reference evidence="1" key="2">
    <citation type="journal article" date="2020" name="Nat. Commun.">
        <title>Large-scale genome sequencing of mycorrhizal fungi provides insights into the early evolution of symbiotic traits.</title>
        <authorList>
            <person name="Miyauchi S."/>
            <person name="Kiss E."/>
            <person name="Kuo A."/>
            <person name="Drula E."/>
            <person name="Kohler A."/>
            <person name="Sanchez-Garcia M."/>
            <person name="Morin E."/>
            <person name="Andreopoulos B."/>
            <person name="Barry K.W."/>
            <person name="Bonito G."/>
            <person name="Buee M."/>
            <person name="Carver A."/>
            <person name="Chen C."/>
            <person name="Cichocki N."/>
            <person name="Clum A."/>
            <person name="Culley D."/>
            <person name="Crous P.W."/>
            <person name="Fauchery L."/>
            <person name="Girlanda M."/>
            <person name="Hayes R.D."/>
            <person name="Keri Z."/>
            <person name="LaButti K."/>
            <person name="Lipzen A."/>
            <person name="Lombard V."/>
            <person name="Magnuson J."/>
            <person name="Maillard F."/>
            <person name="Murat C."/>
            <person name="Nolan M."/>
            <person name="Ohm R.A."/>
            <person name="Pangilinan J."/>
            <person name="Pereira M.F."/>
            <person name="Perotto S."/>
            <person name="Peter M."/>
            <person name="Pfister S."/>
            <person name="Riley R."/>
            <person name="Sitrit Y."/>
            <person name="Stielow J.B."/>
            <person name="Szollosi G."/>
            <person name="Zifcakova L."/>
            <person name="Stursova M."/>
            <person name="Spatafora J.W."/>
            <person name="Tedersoo L."/>
            <person name="Vaario L.M."/>
            <person name="Yamada A."/>
            <person name="Yan M."/>
            <person name="Wang P."/>
            <person name="Xu J."/>
            <person name="Bruns T."/>
            <person name="Baldrian P."/>
            <person name="Vilgalys R."/>
            <person name="Dunand C."/>
            <person name="Henrissat B."/>
            <person name="Grigoriev I.V."/>
            <person name="Hibbett D."/>
            <person name="Nagy L.G."/>
            <person name="Martin F.M."/>
        </authorList>
    </citation>
    <scope>NUCLEOTIDE SEQUENCE</scope>
    <source>
        <strain evidence="1">P2</strain>
    </source>
</reference>